<dbReference type="Pfam" id="PF04851">
    <property type="entry name" value="ResIII"/>
    <property type="match status" value="1"/>
</dbReference>
<dbReference type="GO" id="GO:0003677">
    <property type="term" value="F:DNA binding"/>
    <property type="evidence" value="ECO:0007669"/>
    <property type="project" value="InterPro"/>
</dbReference>
<dbReference type="GO" id="GO:0016787">
    <property type="term" value="F:hydrolase activity"/>
    <property type="evidence" value="ECO:0007669"/>
    <property type="project" value="InterPro"/>
</dbReference>
<keyword evidence="4" id="KW-1185">Reference proteome</keyword>
<feature type="domain" description="Helicase/UvrB N-terminal" evidence="2">
    <location>
        <begin position="108"/>
        <end position="286"/>
    </location>
</feature>
<reference evidence="3 4" key="1">
    <citation type="journal article" date="2002" name="Proc. Natl. Acad. Sci. U.S.A.">
        <title>The complete genome sequence of Chlorobium tepidum TLS, a photosynthetic, anaerobic, green-sulfur bacterium.</title>
        <authorList>
            <person name="Eisen J.A."/>
            <person name="Nelson K.E."/>
            <person name="Paulsen I.T."/>
            <person name="Heidelberg J.F."/>
            <person name="Wu M."/>
            <person name="Dodson R.J."/>
            <person name="Deboy R."/>
            <person name="Gwinn M.L."/>
            <person name="Nelson W.C."/>
            <person name="Haft D.H."/>
            <person name="Hickey E.K."/>
            <person name="Peterson J.D."/>
            <person name="Durkin A.S."/>
            <person name="Kolonay J.L."/>
            <person name="Yang F."/>
            <person name="Holt I."/>
            <person name="Umayam L.A."/>
            <person name="Mason T."/>
            <person name="Brenner M."/>
            <person name="Shea T.P."/>
            <person name="Parksey D."/>
            <person name="Nierman W.C."/>
            <person name="Feldblyum T.V."/>
            <person name="Hansen C.L."/>
            <person name="Craven M.B."/>
            <person name="Radune D."/>
            <person name="Vamathevan J."/>
            <person name="Khouri H."/>
            <person name="White O."/>
            <person name="Gruber T.M."/>
            <person name="Ketchum K.A."/>
            <person name="Venter J.C."/>
            <person name="Tettelin H."/>
            <person name="Bryant D.A."/>
            <person name="Fraser C.M."/>
        </authorList>
    </citation>
    <scope>NUCLEOTIDE SEQUENCE [LARGE SCALE GENOMIC DNA]</scope>
    <source>
        <strain evidence="4">ATCC 49652 / DSM 12025 / NBRC 103806 / TLS</strain>
    </source>
</reference>
<dbReference type="InterPro" id="IPR006935">
    <property type="entry name" value="Helicase/UvrB_N"/>
</dbReference>
<accession>Q8KBQ4</accession>
<dbReference type="PANTHER" id="PTHR47396">
    <property type="entry name" value="TYPE I RESTRICTION ENZYME ECOKI R PROTEIN"/>
    <property type="match status" value="1"/>
</dbReference>
<dbReference type="Proteomes" id="UP000001007">
    <property type="component" value="Chromosome"/>
</dbReference>
<dbReference type="InterPro" id="IPR050742">
    <property type="entry name" value="Helicase_Restrict-Modif_Enz"/>
</dbReference>
<organism evidence="3 4">
    <name type="scientific">Chlorobaculum tepidum (strain ATCC 49652 / DSM 12025 / NBRC 103806 / TLS)</name>
    <name type="common">Chlorobium tepidum</name>
    <dbReference type="NCBI Taxonomy" id="194439"/>
    <lineage>
        <taxon>Bacteria</taxon>
        <taxon>Pseudomonadati</taxon>
        <taxon>Chlorobiota</taxon>
        <taxon>Chlorobiia</taxon>
        <taxon>Chlorobiales</taxon>
        <taxon>Chlorobiaceae</taxon>
        <taxon>Chlorobaculum</taxon>
    </lineage>
</organism>
<dbReference type="eggNOG" id="COG1061">
    <property type="taxonomic scope" value="Bacteria"/>
</dbReference>
<dbReference type="AlphaFoldDB" id="Q8KBQ4"/>
<dbReference type="STRING" id="194439.CT1730"/>
<evidence type="ECO:0000313" key="4">
    <source>
        <dbReference type="Proteomes" id="UP000001007"/>
    </source>
</evidence>
<dbReference type="SUPFAM" id="SSF52540">
    <property type="entry name" value="P-loop containing nucleoside triphosphate hydrolases"/>
    <property type="match status" value="1"/>
</dbReference>
<gene>
    <name evidence="3" type="ordered locus">CT1730</name>
</gene>
<dbReference type="PANTHER" id="PTHR47396:SF1">
    <property type="entry name" value="ATP-DEPENDENT HELICASE IRC3-RELATED"/>
    <property type="match status" value="1"/>
</dbReference>
<dbReference type="REBASE" id="6234">
    <property type="entry name" value="CteTORF1729P"/>
</dbReference>
<evidence type="ECO:0000256" key="1">
    <source>
        <dbReference type="SAM" id="MobiDB-lite"/>
    </source>
</evidence>
<name>Q8KBQ4_CHLTE</name>
<dbReference type="Gene3D" id="3.40.50.300">
    <property type="entry name" value="P-loop containing nucleotide triphosphate hydrolases"/>
    <property type="match status" value="2"/>
</dbReference>
<dbReference type="NCBIfam" id="NF046055">
    <property type="entry name" value="restr_BPTD_3080"/>
    <property type="match status" value="1"/>
</dbReference>
<protein>
    <submittedName>
        <fullName evidence="3">Type III restriction enzyme, res subunit</fullName>
    </submittedName>
</protein>
<evidence type="ECO:0000259" key="2">
    <source>
        <dbReference type="Pfam" id="PF04851"/>
    </source>
</evidence>
<proteinExistence type="predicted"/>
<dbReference type="RefSeq" id="WP_010933392.1">
    <property type="nucleotide sequence ID" value="NC_002932.3"/>
</dbReference>
<feature type="region of interest" description="Disordered" evidence="1">
    <location>
        <begin position="612"/>
        <end position="635"/>
    </location>
</feature>
<evidence type="ECO:0000313" key="3">
    <source>
        <dbReference type="EMBL" id="AAM72953.1"/>
    </source>
</evidence>
<dbReference type="OrthoDB" id="9804145at2"/>
<dbReference type="EnsemblBacteria" id="AAM72953">
    <property type="protein sequence ID" value="AAM72953"/>
    <property type="gene ID" value="CT1730"/>
</dbReference>
<dbReference type="EMBL" id="AE006470">
    <property type="protein sequence ID" value="AAM72953.1"/>
    <property type="molecule type" value="Genomic_DNA"/>
</dbReference>
<dbReference type="InterPro" id="IPR027417">
    <property type="entry name" value="P-loop_NTPase"/>
</dbReference>
<dbReference type="KEGG" id="cte:CT1730"/>
<sequence length="945" mass="107461">MARTTIDRLIINSPYEEPARHWRYDRETRTFDLVEGRRPAGYVVASSDSRAFDDPGIFVEIPLVNQIRPRVKAWREAGYAGVTGITKRLLEHWRDPEEFETRRFFFCQLEAVETLIWLMEAPAAERVGIEIPSDGGDFVRQCCKMATGSGKTIVMAMTIAWHILNKVANPQDARFSKNVLVIAPGLTVKSRLAVLEPAGAGNYYEAFNIVPSSMLDKLRQGKVLVRNWHALAWESEEQLKKRKSVDKRGAKSDEAYTREVLGEMANARNILIINDEAHHAWRVNWEAEGKYLRARDLKDSAEEATVWIGGLDRLNRSRGILTCYDFSATPFTPSGKKSSEEALFGWIVSDFGLNDAIESGLVKTPRVVVRDDAVPDAKTYKSRLYHIYNDPDVKDDLNRRAQPEEPLPDLVLNAFYLLGYDWRETWKTWQKAGLATPPVMITVCNRTETAARVKHAFDTRRIHIDELCDPERVLHIDSKVLDDAEAQEEPAAAVVAPEDDGDAEEEAAAPVARKLTKAQQAELLRRTVDTVGKAGQPGEKIQKVISVGMLSEGWDAKTVTHIMGLRAFTSQLLCEQVVGRGLRRTSYEVNPETGLFEPEYVNIFGVPFTFLPHEGGEDGPPPPPTPKTAVEPDPSKAQFEIRWPNVVRIERVFQPTLTLDWSKARVLELDAAQTAQVAELAPVLEGKPDVTKIERIELESLARQFRTQRIIFETARDVFDQMKHTWQGSREVLLAQLVRIVEEFIRSDKIAISPPLFYQDELRRRLIITLNMSRVVQHVWEAVRQENTERLTPVFDRDHPIRSTDEMRTWYTGKPCERTRKSHINVCVYDSTWEAADAFALDNSDAVATWVKNDHLGFEILYVYRGVVRKYRPDFLVRLADGEMLVLETKGQDTEQDRVKRRYLDEWTQAVTAHGGFGRWRWAVAQHPGEIRDILMQGEGARAGG</sequence>
<dbReference type="PATRIC" id="fig|194439.7.peg.1565"/>
<dbReference type="HOGENOM" id="CLU_008785_0_0_10"/>
<dbReference type="GO" id="GO:0005829">
    <property type="term" value="C:cytosol"/>
    <property type="evidence" value="ECO:0007669"/>
    <property type="project" value="TreeGrafter"/>
</dbReference>
<dbReference type="GO" id="GO:0005524">
    <property type="term" value="F:ATP binding"/>
    <property type="evidence" value="ECO:0007669"/>
    <property type="project" value="InterPro"/>
</dbReference>